<keyword evidence="2" id="KW-0812">Transmembrane</keyword>
<dbReference type="Proteomes" id="UP000054270">
    <property type="component" value="Unassembled WGS sequence"/>
</dbReference>
<reference evidence="4" key="1">
    <citation type="submission" date="2014-04" db="EMBL/GenBank/DDBJ databases">
        <title>Evolutionary Origins and Diversification of the Mycorrhizal Mutualists.</title>
        <authorList>
            <consortium name="DOE Joint Genome Institute"/>
            <consortium name="Mycorrhizal Genomics Consortium"/>
            <person name="Kohler A."/>
            <person name="Kuo A."/>
            <person name="Nagy L.G."/>
            <person name="Floudas D."/>
            <person name="Copeland A."/>
            <person name="Barry K.W."/>
            <person name="Cichocki N."/>
            <person name="Veneault-Fourrey C."/>
            <person name="LaButti K."/>
            <person name="Lindquist E.A."/>
            <person name="Lipzen A."/>
            <person name="Lundell T."/>
            <person name="Morin E."/>
            <person name="Murat C."/>
            <person name="Riley R."/>
            <person name="Ohm R."/>
            <person name="Sun H."/>
            <person name="Tunlid A."/>
            <person name="Henrissat B."/>
            <person name="Grigoriev I.V."/>
            <person name="Hibbett D.S."/>
            <person name="Martin F."/>
        </authorList>
    </citation>
    <scope>NUCLEOTIDE SEQUENCE [LARGE SCALE GENOMIC DNA]</scope>
    <source>
        <strain evidence="4">FD-334 SS-4</strain>
    </source>
</reference>
<feature type="compositionally biased region" description="Polar residues" evidence="1">
    <location>
        <begin position="190"/>
        <end position="209"/>
    </location>
</feature>
<gene>
    <name evidence="3" type="ORF">HYPSUDRAFT_204220</name>
</gene>
<evidence type="ECO:0000313" key="4">
    <source>
        <dbReference type="Proteomes" id="UP000054270"/>
    </source>
</evidence>
<evidence type="ECO:0000256" key="2">
    <source>
        <dbReference type="SAM" id="Phobius"/>
    </source>
</evidence>
<accession>A0A0D2NM61</accession>
<evidence type="ECO:0000256" key="1">
    <source>
        <dbReference type="SAM" id="MobiDB-lite"/>
    </source>
</evidence>
<feature type="region of interest" description="Disordered" evidence="1">
    <location>
        <begin position="179"/>
        <end position="228"/>
    </location>
</feature>
<keyword evidence="4" id="KW-1185">Reference proteome</keyword>
<name>A0A0D2NM61_HYPSF</name>
<dbReference type="EMBL" id="KN817572">
    <property type="protein sequence ID" value="KJA19974.1"/>
    <property type="molecule type" value="Genomic_DNA"/>
</dbReference>
<feature type="compositionally biased region" description="Acidic residues" evidence="1">
    <location>
        <begin position="179"/>
        <end position="189"/>
    </location>
</feature>
<feature type="transmembrane region" description="Helical" evidence="2">
    <location>
        <begin position="100"/>
        <end position="124"/>
    </location>
</feature>
<proteinExistence type="predicted"/>
<keyword evidence="2" id="KW-1133">Transmembrane helix</keyword>
<keyword evidence="2" id="KW-0472">Membrane</keyword>
<organism evidence="3 4">
    <name type="scientific">Hypholoma sublateritium (strain FD-334 SS-4)</name>
    <dbReference type="NCBI Taxonomy" id="945553"/>
    <lineage>
        <taxon>Eukaryota</taxon>
        <taxon>Fungi</taxon>
        <taxon>Dikarya</taxon>
        <taxon>Basidiomycota</taxon>
        <taxon>Agaricomycotina</taxon>
        <taxon>Agaricomycetes</taxon>
        <taxon>Agaricomycetidae</taxon>
        <taxon>Agaricales</taxon>
        <taxon>Agaricineae</taxon>
        <taxon>Strophariaceae</taxon>
        <taxon>Hypholoma</taxon>
    </lineage>
</organism>
<feature type="compositionally biased region" description="Acidic residues" evidence="1">
    <location>
        <begin position="211"/>
        <end position="220"/>
    </location>
</feature>
<sequence length="246" mass="26677">MAPYIPSKTLENLSHFSDAAQRRQRMPQLQVTELCSAVGCGVTPGDTGDTGSDKIFTPLTPFATTLDQHSSLDTIAVPTQSGMPRVLITSVGPTNPSATISSSAVVCMTLAFVSVLLGLGAIALTRTRWYRRKKEDWDKFSWREGEKAELSTSPQITLQPPEVIIAESYLATILEDSEEDLDKGEDTSEESCFSEQTAGISPASSMTSIESESEEEEEEGVQVHRAQTQSVEIKRAVPVLISVPPK</sequence>
<protein>
    <submittedName>
        <fullName evidence="3">Uncharacterized protein</fullName>
    </submittedName>
</protein>
<dbReference type="AlphaFoldDB" id="A0A0D2NM61"/>
<dbReference type="OrthoDB" id="10672927at2759"/>
<evidence type="ECO:0000313" key="3">
    <source>
        <dbReference type="EMBL" id="KJA19974.1"/>
    </source>
</evidence>